<evidence type="ECO:0000313" key="10">
    <source>
        <dbReference type="EMBL" id="MBH8595197.1"/>
    </source>
</evidence>
<organism evidence="10 11">
    <name type="scientific">Thermoactinomyces intermedius</name>
    <dbReference type="NCBI Taxonomy" id="2024"/>
    <lineage>
        <taxon>Bacteria</taxon>
        <taxon>Bacillati</taxon>
        <taxon>Bacillota</taxon>
        <taxon>Bacilli</taxon>
        <taxon>Bacillales</taxon>
        <taxon>Thermoactinomycetaceae</taxon>
        <taxon>Thermoactinomyces</taxon>
    </lineage>
</organism>
<evidence type="ECO:0000256" key="2">
    <source>
        <dbReference type="ARBA" id="ARBA00007755"/>
    </source>
</evidence>
<dbReference type="EMBL" id="JAECVW010000003">
    <property type="protein sequence ID" value="MBH8595197.1"/>
    <property type="molecule type" value="Genomic_DNA"/>
</dbReference>
<feature type="transmembrane region" description="Helical" evidence="8">
    <location>
        <begin position="593"/>
        <end position="613"/>
    </location>
</feature>
<accession>A0A8I1DEQ6</accession>
<dbReference type="InterPro" id="IPR003706">
    <property type="entry name" value="CstA_N"/>
</dbReference>
<comment type="subcellular location">
    <subcellularLocation>
        <location evidence="1">Cell membrane</location>
        <topology evidence="1">Multi-pass membrane protein</topology>
    </subcellularLocation>
</comment>
<evidence type="ECO:0000256" key="4">
    <source>
        <dbReference type="ARBA" id="ARBA00022475"/>
    </source>
</evidence>
<feature type="transmembrane region" description="Helical" evidence="8">
    <location>
        <begin position="106"/>
        <end position="127"/>
    </location>
</feature>
<comment type="caution">
    <text evidence="10">The sequence shown here is derived from an EMBL/GenBank/DDBJ whole genome shotgun (WGS) entry which is preliminary data.</text>
</comment>
<evidence type="ECO:0000256" key="3">
    <source>
        <dbReference type="ARBA" id="ARBA00022448"/>
    </source>
</evidence>
<keyword evidence="3" id="KW-0813">Transport</keyword>
<dbReference type="RefSeq" id="WP_181731492.1">
    <property type="nucleotide sequence ID" value="NZ_JACEIR010000002.1"/>
</dbReference>
<feature type="transmembrane region" description="Helical" evidence="8">
    <location>
        <begin position="24"/>
        <end position="46"/>
    </location>
</feature>
<keyword evidence="5 8" id="KW-0812">Transmembrane</keyword>
<feature type="transmembrane region" description="Helical" evidence="8">
    <location>
        <begin position="345"/>
        <end position="365"/>
    </location>
</feature>
<feature type="transmembrane region" description="Helical" evidence="8">
    <location>
        <begin position="304"/>
        <end position="325"/>
    </location>
</feature>
<dbReference type="PANTHER" id="PTHR30252:SF3">
    <property type="entry name" value="PYRUVATE_PROTON SYMPORTER BTST"/>
    <property type="match status" value="1"/>
</dbReference>
<reference evidence="10 11" key="1">
    <citation type="submission" date="2020-12" db="EMBL/GenBank/DDBJ databases">
        <title>WGS of Thermoactinomyces spp.</title>
        <authorList>
            <person name="Cheng K."/>
        </authorList>
    </citation>
    <scope>NUCLEOTIDE SEQUENCE [LARGE SCALE GENOMIC DNA]</scope>
    <source>
        <strain evidence="11">CICC 10671\DSM 43846</strain>
    </source>
</reference>
<comment type="similarity">
    <text evidence="2">Belongs to the peptide transporter carbon starvation (CstA) (TC 2.A.114) family.</text>
</comment>
<keyword evidence="7 8" id="KW-0472">Membrane</keyword>
<feature type="transmembrane region" description="Helical" evidence="8">
    <location>
        <begin position="662"/>
        <end position="684"/>
    </location>
</feature>
<feature type="transmembrane region" description="Helical" evidence="8">
    <location>
        <begin position="485"/>
        <end position="508"/>
    </location>
</feature>
<name>A0A8I1DEQ6_THEIN</name>
<feature type="transmembrane region" description="Helical" evidence="8">
    <location>
        <begin position="386"/>
        <end position="413"/>
    </location>
</feature>
<protein>
    <submittedName>
        <fullName evidence="10">Carbon starvation protein A</fullName>
    </submittedName>
</protein>
<sequence length="710" mass="76251">MKQHYPTGSDKFSSAGGLNVKNRLLSILIWGGISVLGAAGFAILALNRGESVNSFWLITAAVCTYAVAYRFYSRFIARKIFELDDNRKTPAEIHNDGKDYVPTNKWVLFGHHFAAIAGAGPLVGPILAAQMGYLPGTIWIIVGVVLGGAVQDFIILFGSMRRNGKSLGDMAREEIGPVGGFTAAIAILGIMIILLAVLALVVVQALAHSPWGMFTIVMTIPIAVFMGIYMRYLRPGRVLEASIIGFALLLLSIYGGQYVSAHPALASYFTFEGTTIAWMMIIYGFVASVLPVWLLLAPRDYLSTFLKVGVIFGLAVGIVIVLPDLKMPALTQFIDGTGPVFSGDLFPFVFITIACGAISGFHALVSSGTTPKMIARESHATMIGYGGMLTESFVAIMALVAACILTPGVYFAMNSPASVIGNDVISAARAVTEMGFTVTPQDLSQLAESVGESTILSRTGGAPTLAVGMSVIFSEVLGGQSLMAFWYHFAILFEAVFILTTIDAGTRVGRFILQDLMGRVVTKLGDTKFYPANILASALVVAGWGYFLYQGVIDPLGGINTLWPLFGIANQMLAVVALVVGTTILIKMGKAAYSWVTFIPLGWLTIVTMTAGWQKLFHPDPSVGFIAAANKYSEAIANNQLLGPAQSIEEMKRIVLNNQIDAVLTFLFIAFVIVIIVDAARIWYKVLVKHEPLSAKEAPYVPHQPKTVKG</sequence>
<feature type="transmembrane region" description="Helical" evidence="8">
    <location>
        <begin position="52"/>
        <end position="72"/>
    </location>
</feature>
<feature type="transmembrane region" description="Helical" evidence="8">
    <location>
        <begin position="561"/>
        <end position="586"/>
    </location>
</feature>
<evidence type="ECO:0000259" key="9">
    <source>
        <dbReference type="Pfam" id="PF02554"/>
    </source>
</evidence>
<dbReference type="PANTHER" id="PTHR30252">
    <property type="entry name" value="INNER MEMBRANE PEPTIDE TRANSPORTER"/>
    <property type="match status" value="1"/>
</dbReference>
<evidence type="ECO:0000256" key="6">
    <source>
        <dbReference type="ARBA" id="ARBA00022989"/>
    </source>
</evidence>
<evidence type="ECO:0000313" key="11">
    <source>
        <dbReference type="Proteomes" id="UP000633619"/>
    </source>
</evidence>
<proteinExistence type="inferred from homology"/>
<evidence type="ECO:0000256" key="7">
    <source>
        <dbReference type="ARBA" id="ARBA00023136"/>
    </source>
</evidence>
<feature type="transmembrane region" description="Helical" evidence="8">
    <location>
        <begin position="237"/>
        <end position="256"/>
    </location>
</feature>
<feature type="transmembrane region" description="Helical" evidence="8">
    <location>
        <begin position="133"/>
        <end position="157"/>
    </location>
</feature>
<evidence type="ECO:0000256" key="1">
    <source>
        <dbReference type="ARBA" id="ARBA00004651"/>
    </source>
</evidence>
<feature type="domain" description="CstA N-terminal" evidence="9">
    <location>
        <begin position="53"/>
        <end position="611"/>
    </location>
</feature>
<dbReference type="Proteomes" id="UP000633619">
    <property type="component" value="Unassembled WGS sequence"/>
</dbReference>
<dbReference type="AlphaFoldDB" id="A0A8I1DEQ6"/>
<dbReference type="GO" id="GO:0009267">
    <property type="term" value="P:cellular response to starvation"/>
    <property type="evidence" value="ECO:0007669"/>
    <property type="project" value="InterPro"/>
</dbReference>
<keyword evidence="11" id="KW-1185">Reference proteome</keyword>
<keyword evidence="6 8" id="KW-1133">Transmembrane helix</keyword>
<keyword evidence="4" id="KW-1003">Cell membrane</keyword>
<evidence type="ECO:0000256" key="5">
    <source>
        <dbReference type="ARBA" id="ARBA00022692"/>
    </source>
</evidence>
<feature type="transmembrane region" description="Helical" evidence="8">
    <location>
        <begin position="529"/>
        <end position="549"/>
    </location>
</feature>
<dbReference type="GO" id="GO:0005886">
    <property type="term" value="C:plasma membrane"/>
    <property type="evidence" value="ECO:0007669"/>
    <property type="project" value="UniProtKB-SubCell"/>
</dbReference>
<evidence type="ECO:0000256" key="8">
    <source>
        <dbReference type="SAM" id="Phobius"/>
    </source>
</evidence>
<dbReference type="InterPro" id="IPR051605">
    <property type="entry name" value="CstA"/>
</dbReference>
<feature type="transmembrane region" description="Helical" evidence="8">
    <location>
        <begin position="211"/>
        <end position="230"/>
    </location>
</feature>
<dbReference type="Pfam" id="PF02554">
    <property type="entry name" value="CstA"/>
    <property type="match status" value="1"/>
</dbReference>
<feature type="transmembrane region" description="Helical" evidence="8">
    <location>
        <begin position="276"/>
        <end position="297"/>
    </location>
</feature>
<gene>
    <name evidence="10" type="ORF">I8U20_07620</name>
</gene>
<feature type="transmembrane region" description="Helical" evidence="8">
    <location>
        <begin position="178"/>
        <end position="205"/>
    </location>
</feature>